<dbReference type="InterPro" id="IPR036397">
    <property type="entry name" value="RNaseH_sf"/>
</dbReference>
<dbReference type="PROSITE" id="PS50879">
    <property type="entry name" value="RNASE_H_1"/>
    <property type="match status" value="1"/>
</dbReference>
<accession>A0A699HBJ2</accession>
<feature type="region of interest" description="Disordered" evidence="1">
    <location>
        <begin position="371"/>
        <end position="408"/>
    </location>
</feature>
<dbReference type="PANTHER" id="PTHR48475">
    <property type="entry name" value="RIBONUCLEASE H"/>
    <property type="match status" value="1"/>
</dbReference>
<feature type="compositionally biased region" description="Basic residues" evidence="1">
    <location>
        <begin position="21"/>
        <end position="31"/>
    </location>
</feature>
<dbReference type="SUPFAM" id="SSF53098">
    <property type="entry name" value="Ribonuclease H-like"/>
    <property type="match status" value="1"/>
</dbReference>
<dbReference type="CDD" id="cd09279">
    <property type="entry name" value="RNase_HI_like"/>
    <property type="match status" value="1"/>
</dbReference>
<proteinExistence type="predicted"/>
<dbReference type="Pfam" id="PF03732">
    <property type="entry name" value="Retrotrans_gag"/>
    <property type="match status" value="1"/>
</dbReference>
<protein>
    <submittedName>
        <fullName evidence="3">Reverse transcriptase domain-containing protein</fullName>
    </submittedName>
</protein>
<dbReference type="Pfam" id="PF13456">
    <property type="entry name" value="RVT_3"/>
    <property type="match status" value="1"/>
</dbReference>
<gene>
    <name evidence="3" type="ORF">Tci_347748</name>
</gene>
<dbReference type="Gene3D" id="3.30.420.10">
    <property type="entry name" value="Ribonuclease H-like superfamily/Ribonuclease H"/>
    <property type="match status" value="1"/>
</dbReference>
<name>A0A699HBJ2_TANCI</name>
<dbReference type="EMBL" id="BKCJ010128149">
    <property type="protein sequence ID" value="GEX75773.1"/>
    <property type="molecule type" value="Genomic_DNA"/>
</dbReference>
<reference evidence="3" key="1">
    <citation type="journal article" date="2019" name="Sci. Rep.">
        <title>Draft genome of Tanacetum cinerariifolium, the natural source of mosquito coil.</title>
        <authorList>
            <person name="Yamashiro T."/>
            <person name="Shiraishi A."/>
            <person name="Satake H."/>
            <person name="Nakayama K."/>
        </authorList>
    </citation>
    <scope>NUCLEOTIDE SEQUENCE</scope>
</reference>
<keyword evidence="3" id="KW-0548">Nucleotidyltransferase</keyword>
<keyword evidence="3" id="KW-0808">Transferase</keyword>
<keyword evidence="3" id="KW-0695">RNA-directed DNA polymerase</keyword>
<dbReference type="InterPro" id="IPR005162">
    <property type="entry name" value="Retrotrans_gag_dom"/>
</dbReference>
<feature type="domain" description="RNase H type-1" evidence="2">
    <location>
        <begin position="717"/>
        <end position="827"/>
    </location>
</feature>
<dbReference type="InterPro" id="IPR012337">
    <property type="entry name" value="RNaseH-like_sf"/>
</dbReference>
<dbReference type="InterPro" id="IPR002156">
    <property type="entry name" value="RNaseH_domain"/>
</dbReference>
<dbReference type="PANTHER" id="PTHR48475:SF2">
    <property type="entry name" value="RIBONUCLEASE H"/>
    <property type="match status" value="1"/>
</dbReference>
<comment type="caution">
    <text evidence="3">The sequence shown here is derived from an EMBL/GenBank/DDBJ whole genome shotgun (WGS) entry which is preliminary data.</text>
</comment>
<dbReference type="AlphaFoldDB" id="A0A699HBJ2"/>
<evidence type="ECO:0000259" key="2">
    <source>
        <dbReference type="PROSITE" id="PS50879"/>
    </source>
</evidence>
<organism evidence="3">
    <name type="scientific">Tanacetum cinerariifolium</name>
    <name type="common">Dalmatian daisy</name>
    <name type="synonym">Chrysanthemum cinerariifolium</name>
    <dbReference type="NCBI Taxonomy" id="118510"/>
    <lineage>
        <taxon>Eukaryota</taxon>
        <taxon>Viridiplantae</taxon>
        <taxon>Streptophyta</taxon>
        <taxon>Embryophyta</taxon>
        <taxon>Tracheophyta</taxon>
        <taxon>Spermatophyta</taxon>
        <taxon>Magnoliopsida</taxon>
        <taxon>eudicotyledons</taxon>
        <taxon>Gunneridae</taxon>
        <taxon>Pentapetalae</taxon>
        <taxon>asterids</taxon>
        <taxon>campanulids</taxon>
        <taxon>Asterales</taxon>
        <taxon>Asteraceae</taxon>
        <taxon>Asteroideae</taxon>
        <taxon>Anthemideae</taxon>
        <taxon>Anthemidinae</taxon>
        <taxon>Tanacetum</taxon>
    </lineage>
</organism>
<evidence type="ECO:0000256" key="1">
    <source>
        <dbReference type="SAM" id="MobiDB-lite"/>
    </source>
</evidence>
<feature type="region of interest" description="Disordered" evidence="1">
    <location>
        <begin position="19"/>
        <end position="40"/>
    </location>
</feature>
<sequence>MGGPSYPVEDDSLIEEVAPVKAKKVSKRRQKDKTTENHEASKPWITMEEVALYKAWIDVSENNIRGNAMKTMGFRFTVLDYFEKEMREYVRGYDANTSKWKNRKRMVMGKRYKKFDQLVGTELKRKHPRPLVLNLHLLREQLQPALSFKVYRITLKERRQWRWALEFKIKKEEIKRRGGRLVSTLVCEETDSITPRIRYFDFPKTRMPSHIKTYDGSEDPEDHLKIFQAAAKIERWAMPTWCHMFNSTLTGNVRVWFDDLPLKSIDNYDDLKKAFMKSYLQQKKYIKDPIELHNIKQQDGESTEDFMRRYKLESRDVKGAPKCMRISGFVHGITGPEVIKRLHDKILKKGDEMMRVTTSFFRGEVAVSNHERKKSFPPWKQHEGNQKQNFKKGGFRNQQRSKRKQDRFSLLTKTPKEIFALDKGKFKAPPPMTTPVEKQNHAKFCEFHGEVGHNMDKCMHQRKQIEEMLKAEKLSHLIKEVKQNNGKEQPKVAKKEASGKDKALAILMVQLWERVARQRITQSFSPNLEILFPPLGEDEGAEGLMIIEAKIRGHCIHHMYVDGRSASEIMYEHCFNRLRPEIKKQLITATTPLIGFSAQLGHFRLEACRYERCPKTHRLNVWEGCSLVRQKKRGQAADRNQAIQEEVEKLIEAGIMREILSRPEVAGRLQKWSIELEEYAIHYRPKVSVKGHILADLIVKRPEEDSPDTPMEEERELLEPWNLFTDGSSCTDGSGAGLILTNPERTEFTYALRFRFDATNNEAQYEALIAGLRISEKMGVKNLQANVDSRLVANQLNETYVAKEADMIRYLEKVKALTGSFKAFSIK</sequence>
<feature type="compositionally biased region" description="Basic residues" evidence="1">
    <location>
        <begin position="389"/>
        <end position="405"/>
    </location>
</feature>
<evidence type="ECO:0000313" key="3">
    <source>
        <dbReference type="EMBL" id="GEX75773.1"/>
    </source>
</evidence>
<dbReference type="GO" id="GO:0004523">
    <property type="term" value="F:RNA-DNA hybrid ribonuclease activity"/>
    <property type="evidence" value="ECO:0007669"/>
    <property type="project" value="InterPro"/>
</dbReference>
<dbReference type="GO" id="GO:0003676">
    <property type="term" value="F:nucleic acid binding"/>
    <property type="evidence" value="ECO:0007669"/>
    <property type="project" value="InterPro"/>
</dbReference>
<dbReference type="GO" id="GO:0003964">
    <property type="term" value="F:RNA-directed DNA polymerase activity"/>
    <property type="evidence" value="ECO:0007669"/>
    <property type="project" value="UniProtKB-KW"/>
</dbReference>